<dbReference type="GO" id="GO:0010506">
    <property type="term" value="P:regulation of autophagy"/>
    <property type="evidence" value="ECO:0007669"/>
    <property type="project" value="Ensembl"/>
</dbReference>
<dbReference type="PANTHER" id="PTHR15426">
    <property type="entry name" value="PROTEIN DEPP1"/>
    <property type="match status" value="1"/>
</dbReference>
<keyword evidence="3" id="KW-1185">Reference proteome</keyword>
<accession>A0A5F4WDX8</accession>
<dbReference type="GO" id="GO:0005777">
    <property type="term" value="C:peroxisome"/>
    <property type="evidence" value="ECO:0007669"/>
    <property type="project" value="Ensembl"/>
</dbReference>
<feature type="compositionally biased region" description="Basic and acidic residues" evidence="1">
    <location>
        <begin position="113"/>
        <end position="123"/>
    </location>
</feature>
<dbReference type="GO" id="GO:0005739">
    <property type="term" value="C:mitochondrion"/>
    <property type="evidence" value="ECO:0007669"/>
    <property type="project" value="Ensembl"/>
</dbReference>
<dbReference type="PANTHER" id="PTHR15426:SF6">
    <property type="entry name" value="PROTEIN DEPP1"/>
    <property type="match status" value="1"/>
</dbReference>
<reference evidence="2" key="2">
    <citation type="submission" date="2025-08" db="UniProtKB">
        <authorList>
            <consortium name="Ensembl"/>
        </authorList>
    </citation>
    <scope>IDENTIFICATION</scope>
</reference>
<dbReference type="GeneTree" id="ENSGT00390000017909"/>
<feature type="region of interest" description="Disordered" evidence="1">
    <location>
        <begin position="113"/>
        <end position="218"/>
    </location>
</feature>
<dbReference type="OMA" id="PHRQMDS"/>
<dbReference type="Proteomes" id="UP000008225">
    <property type="component" value="Chromosome 12"/>
</dbReference>
<dbReference type="Pfam" id="PF15343">
    <property type="entry name" value="DEPP"/>
    <property type="match status" value="1"/>
</dbReference>
<evidence type="ECO:0000313" key="2">
    <source>
        <dbReference type="Ensembl" id="ENSCJAP00000075896.2"/>
    </source>
</evidence>
<proteinExistence type="predicted"/>
<reference evidence="2" key="1">
    <citation type="submission" date="2009-03" db="EMBL/GenBank/DDBJ databases">
        <authorList>
            <person name="Warren W."/>
            <person name="Ye L."/>
            <person name="Minx P."/>
            <person name="Worley K."/>
            <person name="Gibbs R."/>
            <person name="Wilson R.K."/>
        </authorList>
    </citation>
    <scope>NUCLEOTIDE SEQUENCE [LARGE SCALE GENOMIC DNA]</scope>
</reference>
<dbReference type="AlphaFoldDB" id="A0A5F4WDX8"/>
<protein>
    <submittedName>
        <fullName evidence="2">DEPP autophagy regulator 1</fullName>
    </submittedName>
</protein>
<reference evidence="2" key="3">
    <citation type="submission" date="2025-09" db="UniProtKB">
        <authorList>
            <consortium name="Ensembl"/>
        </authorList>
    </citation>
    <scope>IDENTIFICATION</scope>
</reference>
<name>A0A5F4WDX8_CALJA</name>
<evidence type="ECO:0000256" key="1">
    <source>
        <dbReference type="SAM" id="MobiDB-lite"/>
    </source>
</evidence>
<feature type="compositionally biased region" description="Polar residues" evidence="1">
    <location>
        <begin position="167"/>
        <end position="189"/>
    </location>
</feature>
<gene>
    <name evidence="2" type="primary">DEPP1</name>
</gene>
<sequence length="218" mass="23518">MRSRLLLSVAHLPTIRETTEEMLLGVPGQEPLPSPSLDDYVRSISRLAQPTSVLDKATAQGHPRPPHRPVQACRKGYPAMSLRDITARFSGQQPTLPTANAVDPLDWLFGEFQEKQPSRRDLPRTGPSAGLCGPHRHMDSGKAKGAPRGRLCEARMPGHSLARPPQDGQQGSDLRSRTSGQAGQATASPCSPRPGKPGRAQEQAWSGGSTQALPLLFF</sequence>
<dbReference type="Ensembl" id="ENSCJAT00000109529.2">
    <property type="protein sequence ID" value="ENSCJAP00000075896.2"/>
    <property type="gene ID" value="ENSCJAG00000065688.2"/>
</dbReference>
<dbReference type="InterPro" id="IPR020133">
    <property type="entry name" value="DEPP"/>
</dbReference>
<organism evidence="2 3">
    <name type="scientific">Callithrix jacchus</name>
    <name type="common">White-tufted-ear marmoset</name>
    <name type="synonym">Simia Jacchus</name>
    <dbReference type="NCBI Taxonomy" id="9483"/>
    <lineage>
        <taxon>Eukaryota</taxon>
        <taxon>Metazoa</taxon>
        <taxon>Chordata</taxon>
        <taxon>Craniata</taxon>
        <taxon>Vertebrata</taxon>
        <taxon>Euteleostomi</taxon>
        <taxon>Mammalia</taxon>
        <taxon>Eutheria</taxon>
        <taxon>Euarchontoglires</taxon>
        <taxon>Primates</taxon>
        <taxon>Haplorrhini</taxon>
        <taxon>Platyrrhini</taxon>
        <taxon>Cebidae</taxon>
        <taxon>Callitrichinae</taxon>
        <taxon>Callithrix</taxon>
        <taxon>Callithrix</taxon>
    </lineage>
</organism>
<feature type="compositionally biased region" description="Polar residues" evidence="1">
    <location>
        <begin position="203"/>
        <end position="212"/>
    </location>
</feature>
<evidence type="ECO:0000313" key="3">
    <source>
        <dbReference type="Proteomes" id="UP000008225"/>
    </source>
</evidence>